<feature type="compositionally biased region" description="Low complexity" evidence="1">
    <location>
        <begin position="140"/>
        <end position="152"/>
    </location>
</feature>
<evidence type="ECO:0000256" key="1">
    <source>
        <dbReference type="SAM" id="MobiDB-lite"/>
    </source>
</evidence>
<name>W4K8J0_HETIT</name>
<evidence type="ECO:0000313" key="3">
    <source>
        <dbReference type="Proteomes" id="UP000030671"/>
    </source>
</evidence>
<dbReference type="InParanoid" id="W4K8J0"/>
<evidence type="ECO:0008006" key="4">
    <source>
        <dbReference type="Google" id="ProtNLM"/>
    </source>
</evidence>
<sequence>MSQDSTLDPLVISLNTLLSNLDLPFALESPLDLTPSLLLAILESILESRLPISQAIRESRELASKVQAMKIFLGVMESDVIRLDVGLSDVDPRRLAVGEPEEVVFVGELLYWLGKKMGLCHDADGMESEMPPEKAEFVQGSAMRSGGSTSSGSGAGRILSPSTHSTLTNSMNSALSVDGADEESNTTITSVASDASQPRRSTSSAASSLGRGQSSRLPLCIHEIEDPSFLLSAEADIFESESEPEPDEDISNLFAPDAASFLACNDPDDPFSSPHRAGHSVRYNGYIEEVDNELEVEEFEASRRQRRRSGDDSQLMSNIGIAASRHTLALLNERARLLSELAKFNR</sequence>
<feature type="compositionally biased region" description="Polar residues" evidence="1">
    <location>
        <begin position="160"/>
        <end position="175"/>
    </location>
</feature>
<dbReference type="HOGENOM" id="CLU_027726_0_0_1"/>
<dbReference type="GeneID" id="20674150"/>
<keyword evidence="3" id="KW-1185">Reference proteome</keyword>
<proteinExistence type="predicted"/>
<dbReference type="EMBL" id="KI925458">
    <property type="protein sequence ID" value="ETW81371.1"/>
    <property type="molecule type" value="Genomic_DNA"/>
</dbReference>
<reference evidence="2 3" key="1">
    <citation type="journal article" date="2012" name="New Phytol.">
        <title>Insight into trade-off between wood decay and parasitism from the genome of a fungal forest pathogen.</title>
        <authorList>
            <person name="Olson A."/>
            <person name="Aerts A."/>
            <person name="Asiegbu F."/>
            <person name="Belbahri L."/>
            <person name="Bouzid O."/>
            <person name="Broberg A."/>
            <person name="Canback B."/>
            <person name="Coutinho P.M."/>
            <person name="Cullen D."/>
            <person name="Dalman K."/>
            <person name="Deflorio G."/>
            <person name="van Diepen L.T."/>
            <person name="Dunand C."/>
            <person name="Duplessis S."/>
            <person name="Durling M."/>
            <person name="Gonthier P."/>
            <person name="Grimwood J."/>
            <person name="Fossdal C.G."/>
            <person name="Hansson D."/>
            <person name="Henrissat B."/>
            <person name="Hietala A."/>
            <person name="Himmelstrand K."/>
            <person name="Hoffmeister D."/>
            <person name="Hogberg N."/>
            <person name="James T.Y."/>
            <person name="Karlsson M."/>
            <person name="Kohler A."/>
            <person name="Kues U."/>
            <person name="Lee Y.H."/>
            <person name="Lin Y.C."/>
            <person name="Lind M."/>
            <person name="Lindquist E."/>
            <person name="Lombard V."/>
            <person name="Lucas S."/>
            <person name="Lunden K."/>
            <person name="Morin E."/>
            <person name="Murat C."/>
            <person name="Park J."/>
            <person name="Raffaello T."/>
            <person name="Rouze P."/>
            <person name="Salamov A."/>
            <person name="Schmutz J."/>
            <person name="Solheim H."/>
            <person name="Stahlberg J."/>
            <person name="Velez H."/>
            <person name="de Vries R.P."/>
            <person name="Wiebenga A."/>
            <person name="Woodward S."/>
            <person name="Yakovlev I."/>
            <person name="Garbelotto M."/>
            <person name="Martin F."/>
            <person name="Grigoriev I.V."/>
            <person name="Stenlid J."/>
        </authorList>
    </citation>
    <scope>NUCLEOTIDE SEQUENCE [LARGE SCALE GENOMIC DNA]</scope>
    <source>
        <strain evidence="2 3">TC 32-1</strain>
    </source>
</reference>
<protein>
    <recommendedName>
        <fullName evidence="4">DUF5745 domain-containing protein</fullName>
    </recommendedName>
</protein>
<dbReference type="RefSeq" id="XP_009546025.1">
    <property type="nucleotide sequence ID" value="XM_009547730.1"/>
</dbReference>
<accession>W4K8J0</accession>
<organism evidence="2 3">
    <name type="scientific">Heterobasidion irregulare (strain TC 32-1)</name>
    <dbReference type="NCBI Taxonomy" id="747525"/>
    <lineage>
        <taxon>Eukaryota</taxon>
        <taxon>Fungi</taxon>
        <taxon>Dikarya</taxon>
        <taxon>Basidiomycota</taxon>
        <taxon>Agaricomycotina</taxon>
        <taxon>Agaricomycetes</taxon>
        <taxon>Russulales</taxon>
        <taxon>Bondarzewiaceae</taxon>
        <taxon>Heterobasidion</taxon>
        <taxon>Heterobasidion annosum species complex</taxon>
    </lineage>
</organism>
<feature type="region of interest" description="Disordered" evidence="1">
    <location>
        <begin position="137"/>
        <end position="214"/>
    </location>
</feature>
<evidence type="ECO:0000313" key="2">
    <source>
        <dbReference type="EMBL" id="ETW81371.1"/>
    </source>
</evidence>
<gene>
    <name evidence="2" type="ORF">HETIRDRAFT_426815</name>
</gene>
<dbReference type="AlphaFoldDB" id="W4K8J0"/>
<feature type="compositionally biased region" description="Polar residues" evidence="1">
    <location>
        <begin position="185"/>
        <end position="214"/>
    </location>
</feature>
<dbReference type="OrthoDB" id="2596754at2759"/>
<dbReference type="eggNOG" id="ENOG502SS84">
    <property type="taxonomic scope" value="Eukaryota"/>
</dbReference>
<dbReference type="KEGG" id="hir:HETIRDRAFT_426815"/>
<dbReference type="Proteomes" id="UP000030671">
    <property type="component" value="Unassembled WGS sequence"/>
</dbReference>